<reference evidence="2 3" key="1">
    <citation type="submission" date="2020-04" db="EMBL/GenBank/DDBJ databases">
        <authorList>
            <person name="Wallbank WR R."/>
            <person name="Pardo Diaz C."/>
            <person name="Kozak K."/>
            <person name="Martin S."/>
            <person name="Jiggins C."/>
            <person name="Moest M."/>
            <person name="Warren A I."/>
            <person name="Byers J.R.P. K."/>
            <person name="Montejo-Kovacevich G."/>
            <person name="Yen C E."/>
        </authorList>
    </citation>
    <scope>NUCLEOTIDE SEQUENCE [LARGE SCALE GENOMIC DNA]</scope>
</reference>
<proteinExistence type="predicted"/>
<dbReference type="GO" id="GO:0016020">
    <property type="term" value="C:membrane"/>
    <property type="evidence" value="ECO:0007669"/>
    <property type="project" value="TreeGrafter"/>
</dbReference>
<gene>
    <name evidence="2" type="ORF">APLA_LOCUS11179</name>
</gene>
<dbReference type="Pfam" id="PF00650">
    <property type="entry name" value="CRAL_TRIO"/>
    <property type="match status" value="1"/>
</dbReference>
<dbReference type="CDD" id="cd00170">
    <property type="entry name" value="SEC14"/>
    <property type="match status" value="1"/>
</dbReference>
<dbReference type="PANTHER" id="PTHR10174:SF222">
    <property type="entry name" value="GH10083P-RELATED"/>
    <property type="match status" value="1"/>
</dbReference>
<dbReference type="AlphaFoldDB" id="A0A8S1AG48"/>
<dbReference type="PROSITE" id="PS50191">
    <property type="entry name" value="CRAL_TRIO"/>
    <property type="match status" value="1"/>
</dbReference>
<protein>
    <recommendedName>
        <fullName evidence="1">CRAL-TRIO domain-containing protein</fullName>
    </recommendedName>
</protein>
<organism evidence="2 3">
    <name type="scientific">Arctia plantaginis</name>
    <name type="common">Wood tiger moth</name>
    <name type="synonym">Phalaena plantaginis</name>
    <dbReference type="NCBI Taxonomy" id="874455"/>
    <lineage>
        <taxon>Eukaryota</taxon>
        <taxon>Metazoa</taxon>
        <taxon>Ecdysozoa</taxon>
        <taxon>Arthropoda</taxon>
        <taxon>Hexapoda</taxon>
        <taxon>Insecta</taxon>
        <taxon>Pterygota</taxon>
        <taxon>Neoptera</taxon>
        <taxon>Endopterygota</taxon>
        <taxon>Lepidoptera</taxon>
        <taxon>Glossata</taxon>
        <taxon>Ditrysia</taxon>
        <taxon>Noctuoidea</taxon>
        <taxon>Erebidae</taxon>
        <taxon>Arctiinae</taxon>
        <taxon>Arctia</taxon>
    </lineage>
</organism>
<name>A0A8S1AG48_ARCPL</name>
<evidence type="ECO:0000313" key="2">
    <source>
        <dbReference type="EMBL" id="CAB3245631.1"/>
    </source>
</evidence>
<dbReference type="EMBL" id="CADEBD010000327">
    <property type="protein sequence ID" value="CAB3245631.1"/>
    <property type="molecule type" value="Genomic_DNA"/>
</dbReference>
<dbReference type="PANTHER" id="PTHR10174">
    <property type="entry name" value="ALPHA-TOCOPHEROL TRANSFER PROTEIN-RELATED"/>
    <property type="match status" value="1"/>
</dbReference>
<evidence type="ECO:0000259" key="1">
    <source>
        <dbReference type="PROSITE" id="PS50191"/>
    </source>
</evidence>
<feature type="domain" description="CRAL-TRIO" evidence="1">
    <location>
        <begin position="135"/>
        <end position="258"/>
    </location>
</feature>
<sequence>MESSKNRLLELHPDTVEYVRKEINLDKPGRIDEALDLLEEWVKMQNHFVKKDIPRIYLETTLVTAKGSIERAKQKLDKLCTLRTLMPEFFPTTVTKEIFTPLEDFVIQAHLPKLTKEHNRVYMLKILSDNFDSNLVQTYYKYIVVASEYCKRNDYNAGFVLICDYRDINILNFVTKISPMNLKHIFTLMTEGYGMRIKKILIMSGSKMVDSLVSLFKQTLSAKLGERIDVVKNLDSLHEVIEKDMLPEDFGGKEKPLRALYERCLENFCSKDNVDFFLEMNKAKTDETCRQSGVFNEQYVGMPGSFRALSVD</sequence>
<comment type="caution">
    <text evidence="2">The sequence shown here is derived from an EMBL/GenBank/DDBJ whole genome shotgun (WGS) entry which is preliminary data.</text>
</comment>
<dbReference type="GO" id="GO:1902936">
    <property type="term" value="F:phosphatidylinositol bisphosphate binding"/>
    <property type="evidence" value="ECO:0007669"/>
    <property type="project" value="TreeGrafter"/>
</dbReference>
<dbReference type="InterPro" id="IPR001251">
    <property type="entry name" value="CRAL-TRIO_dom"/>
</dbReference>
<evidence type="ECO:0000313" key="3">
    <source>
        <dbReference type="Proteomes" id="UP000494256"/>
    </source>
</evidence>
<dbReference type="SMART" id="SM00516">
    <property type="entry name" value="SEC14"/>
    <property type="match status" value="1"/>
</dbReference>
<dbReference type="InterPro" id="IPR036865">
    <property type="entry name" value="CRAL-TRIO_dom_sf"/>
</dbReference>
<accession>A0A8S1AG48</accession>
<dbReference type="Proteomes" id="UP000494256">
    <property type="component" value="Unassembled WGS sequence"/>
</dbReference>
<dbReference type="OrthoDB" id="8110633at2759"/>
<dbReference type="SUPFAM" id="SSF52087">
    <property type="entry name" value="CRAL/TRIO domain"/>
    <property type="match status" value="1"/>
</dbReference>
<dbReference type="Gene3D" id="3.40.525.10">
    <property type="entry name" value="CRAL-TRIO lipid binding domain"/>
    <property type="match status" value="1"/>
</dbReference>